<dbReference type="AlphaFoldDB" id="A0A0F4QID3"/>
<keyword evidence="1" id="KW-0812">Transmembrane</keyword>
<gene>
    <name evidence="3" type="ORF">TW77_15880</name>
</gene>
<comment type="caution">
    <text evidence="3">The sequence shown here is derived from an EMBL/GenBank/DDBJ whole genome shotgun (WGS) entry which is preliminary data.</text>
</comment>
<dbReference type="InterPro" id="IPR001633">
    <property type="entry name" value="EAL_dom"/>
</dbReference>
<dbReference type="InterPro" id="IPR043128">
    <property type="entry name" value="Rev_trsase/Diguanyl_cyclase"/>
</dbReference>
<evidence type="ECO:0000256" key="1">
    <source>
        <dbReference type="SAM" id="Phobius"/>
    </source>
</evidence>
<dbReference type="Proteomes" id="UP000033452">
    <property type="component" value="Unassembled WGS sequence"/>
</dbReference>
<dbReference type="SMART" id="SM00052">
    <property type="entry name" value="EAL"/>
    <property type="match status" value="1"/>
</dbReference>
<dbReference type="InterPro" id="IPR035919">
    <property type="entry name" value="EAL_sf"/>
</dbReference>
<dbReference type="PANTHER" id="PTHR33121:SF70">
    <property type="entry name" value="SIGNALING PROTEIN YKOW"/>
    <property type="match status" value="1"/>
</dbReference>
<proteinExistence type="predicted"/>
<accession>A0A0F4QID3</accession>
<dbReference type="PANTHER" id="PTHR33121">
    <property type="entry name" value="CYCLIC DI-GMP PHOSPHODIESTERASE PDEF"/>
    <property type="match status" value="1"/>
</dbReference>
<reference evidence="3 4" key="1">
    <citation type="journal article" date="2015" name="BMC Genomics">
        <title>Genome mining reveals unlocked bioactive potential of marine Gram-negative bacteria.</title>
        <authorList>
            <person name="Machado H."/>
            <person name="Sonnenschein E.C."/>
            <person name="Melchiorsen J."/>
            <person name="Gram L."/>
        </authorList>
    </citation>
    <scope>NUCLEOTIDE SEQUENCE [LARGE SCALE GENOMIC DNA]</scope>
    <source>
        <strain evidence="3 4">S2471</strain>
    </source>
</reference>
<feature type="domain" description="EAL" evidence="2">
    <location>
        <begin position="490"/>
        <end position="737"/>
    </location>
</feature>
<dbReference type="CDD" id="cd01948">
    <property type="entry name" value="EAL"/>
    <property type="match status" value="1"/>
</dbReference>
<feature type="transmembrane region" description="Helical" evidence="1">
    <location>
        <begin position="166"/>
        <end position="185"/>
    </location>
</feature>
<keyword evidence="1" id="KW-1133">Transmembrane helix</keyword>
<feature type="transmembrane region" description="Helical" evidence="1">
    <location>
        <begin position="108"/>
        <end position="126"/>
    </location>
</feature>
<dbReference type="OrthoDB" id="6324269at2"/>
<evidence type="ECO:0000313" key="4">
    <source>
        <dbReference type="Proteomes" id="UP000033452"/>
    </source>
</evidence>
<evidence type="ECO:0000313" key="3">
    <source>
        <dbReference type="EMBL" id="KJZ07401.1"/>
    </source>
</evidence>
<evidence type="ECO:0000259" key="2">
    <source>
        <dbReference type="PROSITE" id="PS50883"/>
    </source>
</evidence>
<dbReference type="GO" id="GO:0071111">
    <property type="term" value="F:cyclic-guanylate-specific phosphodiesterase activity"/>
    <property type="evidence" value="ECO:0007669"/>
    <property type="project" value="InterPro"/>
</dbReference>
<name>A0A0F4QID3_9GAMM</name>
<dbReference type="Gene3D" id="3.30.450.20">
    <property type="entry name" value="PAS domain"/>
    <property type="match status" value="1"/>
</dbReference>
<dbReference type="RefSeq" id="WP_046005963.1">
    <property type="nucleotide sequence ID" value="NZ_JXYA01000038.1"/>
</dbReference>
<dbReference type="PROSITE" id="PS50883">
    <property type="entry name" value="EAL"/>
    <property type="match status" value="1"/>
</dbReference>
<dbReference type="Gene3D" id="3.20.20.450">
    <property type="entry name" value="EAL domain"/>
    <property type="match status" value="1"/>
</dbReference>
<feature type="transmembrane region" description="Helical" evidence="1">
    <location>
        <begin position="133"/>
        <end position="154"/>
    </location>
</feature>
<keyword evidence="1" id="KW-0472">Membrane</keyword>
<feature type="transmembrane region" description="Helical" evidence="1">
    <location>
        <begin position="57"/>
        <end position="75"/>
    </location>
</feature>
<dbReference type="InterPro" id="IPR050706">
    <property type="entry name" value="Cyclic-di-GMP_PDE-like"/>
</dbReference>
<feature type="transmembrane region" description="Helical" evidence="1">
    <location>
        <begin position="82"/>
        <end position="102"/>
    </location>
</feature>
<protein>
    <recommendedName>
        <fullName evidence="2">EAL domain-containing protein</fullName>
    </recommendedName>
</protein>
<dbReference type="SUPFAM" id="SSF141868">
    <property type="entry name" value="EAL domain-like"/>
    <property type="match status" value="1"/>
</dbReference>
<dbReference type="PATRIC" id="fig|43658.5.peg.3355"/>
<feature type="transmembrane region" description="Helical" evidence="1">
    <location>
        <begin position="30"/>
        <end position="51"/>
    </location>
</feature>
<sequence>MSSLSRFFLLEEETQSPSDVPNWRVSALRIILVTGLLLCLGIFINSLPAALAFELDYVLALTSGFTLTIGVLLTLSRSAYQLCAHLLMIAIVAAGVAIKLFIPLLPLAQLGSIFVYITPILALLLLGKRTAIFYAALNIIPFLLIVQQVNLSVIPSGERMLVDGDIYIHFLLFFFFNCTVPLAVWRTSLAASRLNLHMASNNELLASQKQIYQRFFQKSFHAIVLVDQQFNIVEANEKARTLLGIQTQPLPCNFARVTQDDLSRLLNNGDQHEADLKTFHVGERTIELASREYHSEQLCAWYLNDVSDQHQLQQDLLALDVAHQQAKYFDARTYLPNKTWLTEQLQVHIDRGQPFALLIAENLNKHVLDYLIDGELHKHLYGHINQVAEHDPSLLDQIAYIGAGRLAIIIEPDAPVLEVAQRWHQHLDFWLKLGQHQFHARYAVGIATYPEHGYIPERLVKNAQQACELRGAGDDLAIFDHGTRRQTLARHEMALLLEKALEHDELQIVLQSKHDNTHSVIGYEALARWHSPLLGWVSPGEFVPIAEEFGLVNQLTQRILHKVCHTLQSHPDIHVPIAINISSRDIACEQFARNTLSIVHNYGLSPRMFEFELTEYSFADDHNQIMEALDKMGFSLSIDDFGIGYSNIARVLASPIKRLKLDRSLVTQITSDQKQQALLLGILTMCDNLGIAALAEGVETQAQLNKLQELGVKEFQGYWFSRPVAVEQVLAHAYDTQAT</sequence>
<keyword evidence="4" id="KW-1185">Reference proteome</keyword>
<dbReference type="EMBL" id="JXYA01000038">
    <property type="protein sequence ID" value="KJZ07401.1"/>
    <property type="molecule type" value="Genomic_DNA"/>
</dbReference>
<dbReference type="Gene3D" id="3.30.70.270">
    <property type="match status" value="1"/>
</dbReference>
<organism evidence="3 4">
    <name type="scientific">Pseudoalteromonas rubra</name>
    <dbReference type="NCBI Taxonomy" id="43658"/>
    <lineage>
        <taxon>Bacteria</taxon>
        <taxon>Pseudomonadati</taxon>
        <taxon>Pseudomonadota</taxon>
        <taxon>Gammaproteobacteria</taxon>
        <taxon>Alteromonadales</taxon>
        <taxon>Pseudoalteromonadaceae</taxon>
        <taxon>Pseudoalteromonas</taxon>
    </lineage>
</organism>
<dbReference type="Pfam" id="PF00563">
    <property type="entry name" value="EAL"/>
    <property type="match status" value="1"/>
</dbReference>